<gene>
    <name evidence="12" type="primary">pgeF</name>
    <name evidence="12" type="ORF">GSF08_05535</name>
</gene>
<keyword evidence="13" id="KW-1185">Reference proteome</keyword>
<evidence type="ECO:0000256" key="6">
    <source>
        <dbReference type="ARBA" id="ARBA00022801"/>
    </source>
</evidence>
<name>A0A6N8U6C8_9FIRM</name>
<dbReference type="EMBL" id="WUUQ01000002">
    <property type="protein sequence ID" value="MXQ73390.1"/>
    <property type="molecule type" value="Genomic_DNA"/>
</dbReference>
<evidence type="ECO:0000313" key="12">
    <source>
        <dbReference type="EMBL" id="MXQ73390.1"/>
    </source>
</evidence>
<keyword evidence="5" id="KW-0479">Metal-binding</keyword>
<keyword evidence="6" id="KW-0378">Hydrolase</keyword>
<comment type="function">
    <text evidence="2">Purine nucleoside enzyme that catalyzes the phosphorolysis of adenosine and inosine nucleosides, yielding D-ribose 1-phosphate and the respective free bases, adenine and hypoxanthine. Also catalyzes the phosphorolysis of S-methyl-5'-thioadenosine into adenine and S-methyl-5-thio-alpha-D-ribose 1-phosphate. Also has adenosine deaminase activity.</text>
</comment>
<dbReference type="Pfam" id="PF02578">
    <property type="entry name" value="Cu-oxidase_4"/>
    <property type="match status" value="1"/>
</dbReference>
<dbReference type="CDD" id="cd16833">
    <property type="entry name" value="YfiH"/>
    <property type="match status" value="1"/>
</dbReference>
<comment type="catalytic activity">
    <reaction evidence="8">
        <text>adenosine + H2O + H(+) = inosine + NH4(+)</text>
        <dbReference type="Rhea" id="RHEA:24408"/>
        <dbReference type="ChEBI" id="CHEBI:15377"/>
        <dbReference type="ChEBI" id="CHEBI:15378"/>
        <dbReference type="ChEBI" id="CHEBI:16335"/>
        <dbReference type="ChEBI" id="CHEBI:17596"/>
        <dbReference type="ChEBI" id="CHEBI:28938"/>
        <dbReference type="EC" id="3.5.4.4"/>
    </reaction>
    <physiologicalReaction direction="left-to-right" evidence="8">
        <dbReference type="Rhea" id="RHEA:24409"/>
    </physiologicalReaction>
</comment>
<dbReference type="InterPro" id="IPR038371">
    <property type="entry name" value="Cu_polyphenol_OxRdtase_sf"/>
</dbReference>
<comment type="caution">
    <text evidence="12">The sequence shown here is derived from an EMBL/GenBank/DDBJ whole genome shotgun (WGS) entry which is preliminary data.</text>
</comment>
<sequence length="253" mass="28356">MNVITWKKPSRLMAGTTLRDINLPENGNLALHTGGNLEQVLNNRRAFSDYLGISLQDWVCAKQTHSDHIKAVTAAERGRGAVSYEDGIEDCDALYTREKGLLLTVMTADCVPILLYEPIQEIICAIHAGWQGTVKEITAKALQHLIEVEHCDPRRIHAYIGPAIAASSFEVGIEVVQQVKAMSFPTDAFIKYAANEKAFIDNKGLNKQMLLNAGLKEHHISVDKNDTFAPNERFFSYRRDHSCGRHMSYIMMK</sequence>
<evidence type="ECO:0000256" key="9">
    <source>
        <dbReference type="ARBA" id="ARBA00048968"/>
    </source>
</evidence>
<dbReference type="GO" id="GO:0017061">
    <property type="term" value="F:S-methyl-5-thioadenosine phosphorylase activity"/>
    <property type="evidence" value="ECO:0007669"/>
    <property type="project" value="UniProtKB-EC"/>
</dbReference>
<evidence type="ECO:0000256" key="7">
    <source>
        <dbReference type="ARBA" id="ARBA00022833"/>
    </source>
</evidence>
<evidence type="ECO:0000256" key="4">
    <source>
        <dbReference type="ARBA" id="ARBA00022679"/>
    </source>
</evidence>
<dbReference type="RefSeq" id="WP_160624847.1">
    <property type="nucleotide sequence ID" value="NZ_WUUQ01000002.1"/>
</dbReference>
<comment type="catalytic activity">
    <reaction evidence="1">
        <text>inosine + phosphate = alpha-D-ribose 1-phosphate + hypoxanthine</text>
        <dbReference type="Rhea" id="RHEA:27646"/>
        <dbReference type="ChEBI" id="CHEBI:17368"/>
        <dbReference type="ChEBI" id="CHEBI:17596"/>
        <dbReference type="ChEBI" id="CHEBI:43474"/>
        <dbReference type="ChEBI" id="CHEBI:57720"/>
        <dbReference type="EC" id="2.4.2.1"/>
    </reaction>
    <physiologicalReaction direction="left-to-right" evidence="1">
        <dbReference type="Rhea" id="RHEA:27647"/>
    </physiologicalReaction>
</comment>
<comment type="catalytic activity">
    <reaction evidence="10">
        <text>S-methyl-5'-thioadenosine + phosphate = 5-(methylsulfanyl)-alpha-D-ribose 1-phosphate + adenine</text>
        <dbReference type="Rhea" id="RHEA:11852"/>
        <dbReference type="ChEBI" id="CHEBI:16708"/>
        <dbReference type="ChEBI" id="CHEBI:17509"/>
        <dbReference type="ChEBI" id="CHEBI:43474"/>
        <dbReference type="ChEBI" id="CHEBI:58533"/>
        <dbReference type="EC" id="2.4.2.28"/>
    </reaction>
    <physiologicalReaction direction="left-to-right" evidence="10">
        <dbReference type="Rhea" id="RHEA:11853"/>
    </physiologicalReaction>
</comment>
<dbReference type="GO" id="GO:0016787">
    <property type="term" value="F:hydrolase activity"/>
    <property type="evidence" value="ECO:0007669"/>
    <property type="project" value="UniProtKB-KW"/>
</dbReference>
<dbReference type="PANTHER" id="PTHR30616:SF2">
    <property type="entry name" value="PURINE NUCLEOSIDE PHOSPHORYLASE LACC1"/>
    <property type="match status" value="1"/>
</dbReference>
<dbReference type="NCBIfam" id="TIGR00726">
    <property type="entry name" value="peptidoglycan editing factor PgeF"/>
    <property type="match status" value="1"/>
</dbReference>
<evidence type="ECO:0000256" key="2">
    <source>
        <dbReference type="ARBA" id="ARBA00003215"/>
    </source>
</evidence>
<evidence type="ECO:0000256" key="1">
    <source>
        <dbReference type="ARBA" id="ARBA00000553"/>
    </source>
</evidence>
<accession>A0A6N8U6C8</accession>
<evidence type="ECO:0000256" key="3">
    <source>
        <dbReference type="ARBA" id="ARBA00007353"/>
    </source>
</evidence>
<comment type="catalytic activity">
    <reaction evidence="9">
        <text>adenosine + phosphate = alpha-D-ribose 1-phosphate + adenine</text>
        <dbReference type="Rhea" id="RHEA:27642"/>
        <dbReference type="ChEBI" id="CHEBI:16335"/>
        <dbReference type="ChEBI" id="CHEBI:16708"/>
        <dbReference type="ChEBI" id="CHEBI:43474"/>
        <dbReference type="ChEBI" id="CHEBI:57720"/>
        <dbReference type="EC" id="2.4.2.1"/>
    </reaction>
    <physiologicalReaction direction="left-to-right" evidence="9">
        <dbReference type="Rhea" id="RHEA:27643"/>
    </physiologicalReaction>
</comment>
<dbReference type="AlphaFoldDB" id="A0A6N8U6C8"/>
<comment type="similarity">
    <text evidence="3 11">Belongs to the purine nucleoside phosphorylase YfiH/LACC1 family.</text>
</comment>
<dbReference type="Proteomes" id="UP000434036">
    <property type="component" value="Unassembled WGS sequence"/>
</dbReference>
<reference evidence="12 13" key="2">
    <citation type="submission" date="2020-01" db="EMBL/GenBank/DDBJ databases">
        <title>Clostridiaceae sp. nov. isolated from the gut of human by culturomics.</title>
        <authorList>
            <person name="Chang Y."/>
        </authorList>
    </citation>
    <scope>NUCLEOTIDE SEQUENCE [LARGE SCALE GENOMIC DNA]</scope>
    <source>
        <strain evidence="12 13">DONG20-135</strain>
    </source>
</reference>
<dbReference type="PANTHER" id="PTHR30616">
    <property type="entry name" value="UNCHARACTERIZED PROTEIN YFIH"/>
    <property type="match status" value="1"/>
</dbReference>
<dbReference type="SUPFAM" id="SSF64438">
    <property type="entry name" value="CNF1/YfiH-like putative cysteine hydrolases"/>
    <property type="match status" value="1"/>
</dbReference>
<dbReference type="InterPro" id="IPR003730">
    <property type="entry name" value="Cu_polyphenol_OxRdtase"/>
</dbReference>
<protein>
    <recommendedName>
        <fullName evidence="11">Purine nucleoside phosphorylase</fullName>
    </recommendedName>
</protein>
<evidence type="ECO:0000256" key="10">
    <source>
        <dbReference type="ARBA" id="ARBA00049893"/>
    </source>
</evidence>
<evidence type="ECO:0000256" key="5">
    <source>
        <dbReference type="ARBA" id="ARBA00022723"/>
    </source>
</evidence>
<evidence type="ECO:0000313" key="13">
    <source>
        <dbReference type="Proteomes" id="UP000434036"/>
    </source>
</evidence>
<dbReference type="GO" id="GO:0005507">
    <property type="term" value="F:copper ion binding"/>
    <property type="evidence" value="ECO:0007669"/>
    <property type="project" value="TreeGrafter"/>
</dbReference>
<evidence type="ECO:0000256" key="11">
    <source>
        <dbReference type="RuleBase" id="RU361274"/>
    </source>
</evidence>
<reference evidence="12 13" key="1">
    <citation type="submission" date="2019-12" db="EMBL/GenBank/DDBJ databases">
        <authorList>
            <person name="Yang R."/>
        </authorList>
    </citation>
    <scope>NUCLEOTIDE SEQUENCE [LARGE SCALE GENOMIC DNA]</scope>
    <source>
        <strain evidence="12 13">DONG20-135</strain>
    </source>
</reference>
<dbReference type="Gene3D" id="3.60.140.10">
    <property type="entry name" value="CNF1/YfiH-like putative cysteine hydrolases"/>
    <property type="match status" value="1"/>
</dbReference>
<keyword evidence="4" id="KW-0808">Transferase</keyword>
<proteinExistence type="inferred from homology"/>
<keyword evidence="7" id="KW-0862">Zinc</keyword>
<evidence type="ECO:0000256" key="8">
    <source>
        <dbReference type="ARBA" id="ARBA00047989"/>
    </source>
</evidence>
<organism evidence="12 13">
    <name type="scientific">Copranaerobaculum intestinale</name>
    <dbReference type="NCBI Taxonomy" id="2692629"/>
    <lineage>
        <taxon>Bacteria</taxon>
        <taxon>Bacillati</taxon>
        <taxon>Bacillota</taxon>
        <taxon>Erysipelotrichia</taxon>
        <taxon>Erysipelotrichales</taxon>
        <taxon>Erysipelotrichaceae</taxon>
        <taxon>Copranaerobaculum</taxon>
    </lineage>
</organism>
<dbReference type="InterPro" id="IPR011324">
    <property type="entry name" value="Cytotoxic_necrot_fac-like_cat"/>
</dbReference>